<organism evidence="1 2">
    <name type="scientific">Scrofimicrobium canadense</name>
    <dbReference type="NCBI Taxonomy" id="2652290"/>
    <lineage>
        <taxon>Bacteria</taxon>
        <taxon>Bacillati</taxon>
        <taxon>Actinomycetota</taxon>
        <taxon>Actinomycetes</taxon>
        <taxon>Actinomycetales</taxon>
        <taxon>Actinomycetaceae</taxon>
        <taxon>Scrofimicrobium</taxon>
    </lineage>
</organism>
<name>A0A6N7W8K2_9ACTO</name>
<accession>A0A6N7W8K2</accession>
<sequence>MEKIEWLQLEGMIIAVDLDPEAVSAYVAKTGVIAELEWYPQTPNMMGITVATDGEALASWKNKTDGVVPGPTLISFVEDLAGQLNAEVMIGDMGVDRLPEDAQPAERSDSEETGPMRVVEISSTPASAVPLMAAFEGVDVADLELAGQKRALMAELPVERSGWYLGDVPLVTLTYHDGEFQAFLVEDEDPENVVTFNWAMEQKLVPGAASLSDADAVAMAEELVGSRSTVLRIHDGVPGVSGDAAWESASASGSAAVHQFVAALGLPDSVADYLLGNKTLSDIEGASVHEARGVSNAIGRSMNIMLDQKESDSEVWERYSQRVSERPWQVPVTSGIEAAVGTALIVLGRGRGRPRNWLGRLGTVAGVLLMVDAVGELALAKYVRARNQRRDLKLSQLQTPGISD</sequence>
<dbReference type="RefSeq" id="WP_154545113.1">
    <property type="nucleotide sequence ID" value="NZ_VULO01000008.1"/>
</dbReference>
<reference evidence="1 2" key="1">
    <citation type="submission" date="2019-08" db="EMBL/GenBank/DDBJ databases">
        <title>In-depth cultivation of the pig gut microbiome towards novel bacterial diversity and tailored functional studies.</title>
        <authorList>
            <person name="Wylensek D."/>
            <person name="Hitch T.C.A."/>
            <person name="Clavel T."/>
        </authorList>
    </citation>
    <scope>NUCLEOTIDE SEQUENCE [LARGE SCALE GENOMIC DNA]</scope>
    <source>
        <strain evidence="1 2">WB03_NA08</strain>
    </source>
</reference>
<keyword evidence="2" id="KW-1185">Reference proteome</keyword>
<dbReference type="EMBL" id="VULO01000008">
    <property type="protein sequence ID" value="MSS84596.1"/>
    <property type="molecule type" value="Genomic_DNA"/>
</dbReference>
<comment type="caution">
    <text evidence="1">The sequence shown here is derived from an EMBL/GenBank/DDBJ whole genome shotgun (WGS) entry which is preliminary data.</text>
</comment>
<evidence type="ECO:0000313" key="2">
    <source>
        <dbReference type="Proteomes" id="UP000470875"/>
    </source>
</evidence>
<proteinExistence type="predicted"/>
<protein>
    <submittedName>
        <fullName evidence="1">Uncharacterized protein</fullName>
    </submittedName>
</protein>
<gene>
    <name evidence="1" type="ORF">FYJ24_07430</name>
</gene>
<dbReference type="Proteomes" id="UP000470875">
    <property type="component" value="Unassembled WGS sequence"/>
</dbReference>
<evidence type="ECO:0000313" key="1">
    <source>
        <dbReference type="EMBL" id="MSS84596.1"/>
    </source>
</evidence>
<dbReference type="AlphaFoldDB" id="A0A6N7W8K2"/>